<sequence length="383" mass="42431">MRKVCVVTATRAEYGLLKPLMQLIKESDQLQLQIIATGAHLSPEFGLTYKNIENDGFVINEKVEILLSSDTPASIAKTMGMAMMGMADVLPRLNPDLIVILGDRYEMLSIASAATIFKIPIAHLHGGEITEGAYDDAIRHSITKMSHLHFTSTEEYKNRVIQMGENPKNVFNVGAIGLDNIRDLKLLSKEELEADLGVSFKKYNYQVTFHPETLGNLSSAEQFQNLLNVITKQEDSFFIFTKANADTDGRIINQMIDDFVSEHPTIAKAYSSLGTLRFLSVVKICDAIVGNSSSGILEAPSLFTPTINIGYRQKGRSQALSIINVDNSEEDISSGFESVKKMTAENKLSEVKNPYDNGGAAKEILKKIIEYKTIETNKSFYNL</sequence>
<dbReference type="InterPro" id="IPR020004">
    <property type="entry name" value="UDP-GlcNAc_Epase"/>
</dbReference>
<accession>A0A3D9BDJ1</accession>
<evidence type="ECO:0000313" key="2">
    <source>
        <dbReference type="EMBL" id="REC51458.1"/>
    </source>
</evidence>
<evidence type="ECO:0000313" key="3">
    <source>
        <dbReference type="Proteomes" id="UP000256512"/>
    </source>
</evidence>
<dbReference type="Pfam" id="PF02350">
    <property type="entry name" value="Epimerase_2"/>
    <property type="match status" value="1"/>
</dbReference>
<dbReference type="EMBL" id="QNVS01000075">
    <property type="protein sequence ID" value="REC51458.1"/>
    <property type="molecule type" value="Genomic_DNA"/>
</dbReference>
<dbReference type="Proteomes" id="UP000256512">
    <property type="component" value="Unassembled WGS sequence"/>
</dbReference>
<proteinExistence type="predicted"/>
<dbReference type="NCBIfam" id="TIGR03568">
    <property type="entry name" value="NeuC_NnaA"/>
    <property type="match status" value="1"/>
</dbReference>
<gene>
    <name evidence="2" type="primary">neuC</name>
    <name evidence="2" type="ORF">DRF62_17280</name>
</gene>
<dbReference type="GO" id="GO:0004553">
    <property type="term" value="F:hydrolase activity, hydrolyzing O-glycosyl compounds"/>
    <property type="evidence" value="ECO:0007669"/>
    <property type="project" value="InterPro"/>
</dbReference>
<dbReference type="RefSeq" id="WP_115951415.1">
    <property type="nucleotide sequence ID" value="NZ_QNVS01000075.1"/>
</dbReference>
<organism evidence="2 3">
    <name type="scientific">Chryseobacterium piscium</name>
    <dbReference type="NCBI Taxonomy" id="333702"/>
    <lineage>
        <taxon>Bacteria</taxon>
        <taxon>Pseudomonadati</taxon>
        <taxon>Bacteroidota</taxon>
        <taxon>Flavobacteriia</taxon>
        <taxon>Flavobacteriales</taxon>
        <taxon>Weeksellaceae</taxon>
        <taxon>Chryseobacterium group</taxon>
        <taxon>Chryseobacterium</taxon>
    </lineage>
</organism>
<reference evidence="2 3" key="1">
    <citation type="journal article" date="2006" name="Int. J. Syst. Evol. Microbiol.">
        <title>Chryseobacterium piscium sp. nov., isolated from fish of the South Atlantic Ocean off South Africa.</title>
        <authorList>
            <person name="de Beer H."/>
            <person name="Hugo C.J."/>
            <person name="Jooste P.J."/>
            <person name="Vancanneyt M."/>
            <person name="Coenye T."/>
            <person name="Vandamme P."/>
        </authorList>
    </citation>
    <scope>NUCLEOTIDE SEQUENCE [LARGE SCALE GENOMIC DNA]</scope>
    <source>
        <strain evidence="2 3">CCUG 51923</strain>
    </source>
</reference>
<keyword evidence="2" id="KW-0326">Glycosidase</keyword>
<dbReference type="AlphaFoldDB" id="A0A3D9BDJ1"/>
<dbReference type="PANTHER" id="PTHR43174:SF3">
    <property type="entry name" value="UDP-N-ACETYLGLUCOSAMINE 2-EPIMERASE"/>
    <property type="match status" value="1"/>
</dbReference>
<dbReference type="CDD" id="cd03786">
    <property type="entry name" value="GTB_UDP-GlcNAc_2-Epimerase"/>
    <property type="match status" value="1"/>
</dbReference>
<dbReference type="InterPro" id="IPR003331">
    <property type="entry name" value="UDP_GlcNAc_Epimerase_2_dom"/>
</dbReference>
<dbReference type="SUPFAM" id="SSF53756">
    <property type="entry name" value="UDP-Glycosyltransferase/glycogen phosphorylase"/>
    <property type="match status" value="1"/>
</dbReference>
<dbReference type="PANTHER" id="PTHR43174">
    <property type="entry name" value="UDP-N-ACETYLGLUCOSAMINE 2-EPIMERASE"/>
    <property type="match status" value="1"/>
</dbReference>
<dbReference type="Gene3D" id="3.40.50.2000">
    <property type="entry name" value="Glycogen Phosphorylase B"/>
    <property type="match status" value="2"/>
</dbReference>
<feature type="domain" description="UDP-N-acetylglucosamine 2-epimerase" evidence="1">
    <location>
        <begin position="24"/>
        <end position="368"/>
    </location>
</feature>
<keyword evidence="3" id="KW-1185">Reference proteome</keyword>
<dbReference type="GO" id="GO:0006047">
    <property type="term" value="P:UDP-N-acetylglucosamine metabolic process"/>
    <property type="evidence" value="ECO:0007669"/>
    <property type="project" value="InterPro"/>
</dbReference>
<name>A0A3D9BDJ1_9FLAO</name>
<dbReference type="EC" id="3.2.1.183" evidence="2"/>
<keyword evidence="2" id="KW-0378">Hydrolase</keyword>
<protein>
    <submittedName>
        <fullName evidence="2">UDP-N-acetylglucosamine 2-epimerase (Hydrolyzing)</fullName>
        <ecNumber evidence="2">3.2.1.183</ecNumber>
    </submittedName>
</protein>
<evidence type="ECO:0000259" key="1">
    <source>
        <dbReference type="Pfam" id="PF02350"/>
    </source>
</evidence>
<comment type="caution">
    <text evidence="2">The sequence shown here is derived from an EMBL/GenBank/DDBJ whole genome shotgun (WGS) entry which is preliminary data.</text>
</comment>
<dbReference type="InterPro" id="IPR029767">
    <property type="entry name" value="WecB-like"/>
</dbReference>